<evidence type="ECO:0000313" key="4">
    <source>
        <dbReference type="EMBL" id="TDH35129.1"/>
    </source>
</evidence>
<name>A0A4R5PIQ7_9HYPH</name>
<keyword evidence="5" id="KW-1185">Reference proteome</keyword>
<evidence type="ECO:0000256" key="2">
    <source>
        <dbReference type="SAM" id="SignalP"/>
    </source>
</evidence>
<feature type="signal peptide" evidence="2">
    <location>
        <begin position="1"/>
        <end position="29"/>
    </location>
</feature>
<proteinExistence type="predicted"/>
<reference evidence="4 5" key="1">
    <citation type="journal article" date="2013" name="Int. J. Syst. Evol. Microbiol.">
        <title>Hoeflea suaedae sp. nov., an endophytic bacterium isolated from the root of the halophyte Suaeda maritima.</title>
        <authorList>
            <person name="Chung E.J."/>
            <person name="Park J.A."/>
            <person name="Pramanik P."/>
            <person name="Bibi F."/>
            <person name="Jeon C.O."/>
            <person name="Chung Y.R."/>
        </authorList>
    </citation>
    <scope>NUCLEOTIDE SEQUENCE [LARGE SCALE GENOMIC DNA]</scope>
    <source>
        <strain evidence="4 5">YC6898</strain>
    </source>
</reference>
<evidence type="ECO:0000313" key="5">
    <source>
        <dbReference type="Proteomes" id="UP000295131"/>
    </source>
</evidence>
<dbReference type="InterPro" id="IPR011250">
    <property type="entry name" value="OMP/PagP_B-barrel"/>
</dbReference>
<evidence type="ECO:0000256" key="1">
    <source>
        <dbReference type="ARBA" id="ARBA00022729"/>
    </source>
</evidence>
<dbReference type="EMBL" id="SMSI01000003">
    <property type="protein sequence ID" value="TDH35129.1"/>
    <property type="molecule type" value="Genomic_DNA"/>
</dbReference>
<comment type="caution">
    <text evidence="4">The sequence shown here is derived from an EMBL/GenBank/DDBJ whole genome shotgun (WGS) entry which is preliminary data.</text>
</comment>
<keyword evidence="1 2" id="KW-0732">Signal</keyword>
<dbReference type="InterPro" id="IPR027385">
    <property type="entry name" value="Beta-barrel_OMP"/>
</dbReference>
<sequence>METEMKTNLFAGIAAAAVVAAVGTGSALAADALPPIVEAPYYEAPATFEPISSETVSSASGWYLRGDVGYAWNKSRGVDFFQGGNDLYSPFTTSKLRGGYSIGGGVGYKTSSRMRFDATLDYFGKTKFRGSTTGGGSGSGACATSCTSEDLSEYTALSLLANAYVDLYTHGRFSFYAGAGLGGTYVKWDGLDNTSCPTGTGVCDPTISHGGAANWRFTYALMAGTTININCALDADVGYRYRNVRGGKMFEYASAGGPGYDRGFHSHEVRGGLRYTFGGCDEPPVEPPVFTPPPVYK</sequence>
<feature type="chain" id="PRO_5020851556" evidence="2">
    <location>
        <begin position="30"/>
        <end position="297"/>
    </location>
</feature>
<evidence type="ECO:0000259" key="3">
    <source>
        <dbReference type="Pfam" id="PF13505"/>
    </source>
</evidence>
<feature type="domain" description="Outer membrane protein beta-barrel" evidence="3">
    <location>
        <begin position="57"/>
        <end position="277"/>
    </location>
</feature>
<dbReference type="Proteomes" id="UP000295131">
    <property type="component" value="Unassembled WGS sequence"/>
</dbReference>
<dbReference type="OrthoDB" id="5643626at2"/>
<accession>A0A4R5PIQ7</accession>
<dbReference type="SUPFAM" id="SSF56925">
    <property type="entry name" value="OMPA-like"/>
    <property type="match status" value="1"/>
</dbReference>
<gene>
    <name evidence="4" type="ORF">E2A64_15580</name>
</gene>
<dbReference type="Gene3D" id="2.40.160.20">
    <property type="match status" value="1"/>
</dbReference>
<organism evidence="4 5">
    <name type="scientific">Pseudohoeflea suaedae</name>
    <dbReference type="NCBI Taxonomy" id="877384"/>
    <lineage>
        <taxon>Bacteria</taxon>
        <taxon>Pseudomonadati</taxon>
        <taxon>Pseudomonadota</taxon>
        <taxon>Alphaproteobacteria</taxon>
        <taxon>Hyphomicrobiales</taxon>
        <taxon>Rhizobiaceae</taxon>
        <taxon>Pseudohoeflea</taxon>
    </lineage>
</organism>
<dbReference type="AlphaFoldDB" id="A0A4R5PIQ7"/>
<dbReference type="Pfam" id="PF13505">
    <property type="entry name" value="OMP_b-brl"/>
    <property type="match status" value="1"/>
</dbReference>
<protein>
    <submittedName>
        <fullName evidence="4">Porin family protein</fullName>
    </submittedName>
</protein>